<dbReference type="EMBL" id="QRUN01000014">
    <property type="protein sequence ID" value="RGR67471.1"/>
    <property type="molecule type" value="Genomic_DNA"/>
</dbReference>
<gene>
    <name evidence="1" type="ORF">DWY29_10500</name>
</gene>
<reference evidence="1 2" key="1">
    <citation type="submission" date="2018-08" db="EMBL/GenBank/DDBJ databases">
        <title>A genome reference for cultivated species of the human gut microbiota.</title>
        <authorList>
            <person name="Zou Y."/>
            <person name="Xue W."/>
            <person name="Luo G."/>
        </authorList>
    </citation>
    <scope>NUCLEOTIDE SEQUENCE [LARGE SCALE GENOMIC DNA]</scope>
    <source>
        <strain evidence="1 2">AF24-4</strain>
    </source>
</reference>
<sequence length="60" mass="7055">MIYRKCRICGCSLDPGEGNMCEECRDEQYMKQQQEKAVKYMVLSTDFKQMEMEEFLNGSA</sequence>
<evidence type="ECO:0000313" key="1">
    <source>
        <dbReference type="EMBL" id="RGR67471.1"/>
    </source>
</evidence>
<accession>A0A3R5WCX1</accession>
<comment type="caution">
    <text evidence="1">The sequence shown here is derived from an EMBL/GenBank/DDBJ whole genome shotgun (WGS) entry which is preliminary data.</text>
</comment>
<dbReference type="Proteomes" id="UP000285820">
    <property type="component" value="Unassembled WGS sequence"/>
</dbReference>
<evidence type="ECO:0000313" key="2">
    <source>
        <dbReference type="Proteomes" id="UP000285820"/>
    </source>
</evidence>
<dbReference type="RefSeq" id="WP_118126367.1">
    <property type="nucleotide sequence ID" value="NZ_QRUN01000014.1"/>
</dbReference>
<organism evidence="1 2">
    <name type="scientific">Roseburia inulinivorans</name>
    <dbReference type="NCBI Taxonomy" id="360807"/>
    <lineage>
        <taxon>Bacteria</taxon>
        <taxon>Bacillati</taxon>
        <taxon>Bacillota</taxon>
        <taxon>Clostridia</taxon>
        <taxon>Lachnospirales</taxon>
        <taxon>Lachnospiraceae</taxon>
        <taxon>Roseburia</taxon>
    </lineage>
</organism>
<name>A0A3R5WCX1_9FIRM</name>
<proteinExistence type="predicted"/>
<protein>
    <submittedName>
        <fullName evidence="1">Uncharacterized protein</fullName>
    </submittedName>
</protein>
<dbReference type="AlphaFoldDB" id="A0A3R5WCX1"/>